<dbReference type="AlphaFoldDB" id="A0A314XFM5"/>
<evidence type="ECO:0000313" key="3">
    <source>
        <dbReference type="Proteomes" id="UP000250321"/>
    </source>
</evidence>
<dbReference type="EMBL" id="PJQY01002620">
    <property type="protein sequence ID" value="PQP92072.1"/>
    <property type="molecule type" value="Genomic_DNA"/>
</dbReference>
<organism evidence="2 3">
    <name type="scientific">Prunus yedoensis var. nudiflora</name>
    <dbReference type="NCBI Taxonomy" id="2094558"/>
    <lineage>
        <taxon>Eukaryota</taxon>
        <taxon>Viridiplantae</taxon>
        <taxon>Streptophyta</taxon>
        <taxon>Embryophyta</taxon>
        <taxon>Tracheophyta</taxon>
        <taxon>Spermatophyta</taxon>
        <taxon>Magnoliopsida</taxon>
        <taxon>eudicotyledons</taxon>
        <taxon>Gunneridae</taxon>
        <taxon>Pentapetalae</taxon>
        <taxon>rosids</taxon>
        <taxon>fabids</taxon>
        <taxon>Rosales</taxon>
        <taxon>Rosaceae</taxon>
        <taxon>Amygdaloideae</taxon>
        <taxon>Amygdaleae</taxon>
        <taxon>Prunus</taxon>
    </lineage>
</organism>
<keyword evidence="3" id="KW-1185">Reference proteome</keyword>
<accession>A0A314XFM5</accession>
<comment type="caution">
    <text evidence="2">The sequence shown here is derived from an EMBL/GenBank/DDBJ whole genome shotgun (WGS) entry which is preliminary data.</text>
</comment>
<dbReference type="Pfam" id="PF00561">
    <property type="entry name" value="Abhydrolase_1"/>
    <property type="match status" value="1"/>
</dbReference>
<dbReference type="PANTHER" id="PTHR43139:SF22">
    <property type="entry name" value="AB HYDROLASE-1 DOMAIN-CONTAINING PROTEIN"/>
    <property type="match status" value="1"/>
</dbReference>
<dbReference type="PANTHER" id="PTHR43139">
    <property type="entry name" value="SI:DKEY-122A22.2"/>
    <property type="match status" value="1"/>
</dbReference>
<dbReference type="InterPro" id="IPR000073">
    <property type="entry name" value="AB_hydrolase_1"/>
</dbReference>
<dbReference type="InterPro" id="IPR029058">
    <property type="entry name" value="AB_hydrolase_fold"/>
</dbReference>
<evidence type="ECO:0000313" key="2">
    <source>
        <dbReference type="EMBL" id="PQP92072.1"/>
    </source>
</evidence>
<proteinExistence type="predicted"/>
<dbReference type="OrthoDB" id="6431331at2759"/>
<dbReference type="InterPro" id="IPR052370">
    <property type="entry name" value="Meta-cleavage_hydrolase"/>
</dbReference>
<dbReference type="STRING" id="2094558.A0A314XFM5"/>
<dbReference type="Proteomes" id="UP000250321">
    <property type="component" value="Unassembled WGS sequence"/>
</dbReference>
<dbReference type="PRINTS" id="PR00111">
    <property type="entry name" value="ABHYDROLASE"/>
</dbReference>
<sequence length="334" mass="37996">MVNIFSVYKFILHGIMKLVGVRPQTVEIEPGTIMNFWVSSNIPNKIENTPKKSKPAVVFLHGFAMDGIFTWQLQVLSLAKNYAVYVPDFLFFGGSITDKSDRSPEFQAECVAKGLRKMGVERCTLVGLSYGGMVGFKMAELYPNLVESIVATCSVLALTRSISDASLERLGFKCWPDYLLPDSVKGVRNMFEIAAYKFPHLPDWIYKDCFEVMFGNRKEKEELLEALVVDDKDFTIADFPQRVHLLWGENDKIFNMETARNLRMQLGGSAKLQSIEEAGNLVQMERPFVYNKQLKEILASFSEDVHQDRRFTIVEAQKSLWLGPNEFPAQYGIL</sequence>
<dbReference type="SUPFAM" id="SSF53474">
    <property type="entry name" value="alpha/beta-Hydrolases"/>
    <property type="match status" value="1"/>
</dbReference>
<gene>
    <name evidence="2" type="ORF">Pyn_00964</name>
</gene>
<reference evidence="2 3" key="1">
    <citation type="submission" date="2018-02" db="EMBL/GenBank/DDBJ databases">
        <title>Draft genome of wild Prunus yedoensis var. nudiflora.</title>
        <authorList>
            <person name="Baek S."/>
            <person name="Kim J.-H."/>
            <person name="Choi K."/>
            <person name="Kim G.-B."/>
            <person name="Cho A."/>
            <person name="Jang H."/>
            <person name="Shin C.-H."/>
            <person name="Yu H.-J."/>
            <person name="Mun J.-H."/>
        </authorList>
    </citation>
    <scope>NUCLEOTIDE SEQUENCE [LARGE SCALE GENOMIC DNA]</scope>
    <source>
        <strain evidence="3">cv. Jeju island</strain>
        <tissue evidence="2">Leaf</tissue>
    </source>
</reference>
<protein>
    <submittedName>
        <fullName evidence="2">Epoxide hydrolase 4-like</fullName>
    </submittedName>
</protein>
<keyword evidence="2" id="KW-0378">Hydrolase</keyword>
<dbReference type="GO" id="GO:0016787">
    <property type="term" value="F:hydrolase activity"/>
    <property type="evidence" value="ECO:0007669"/>
    <property type="project" value="UniProtKB-KW"/>
</dbReference>
<feature type="domain" description="AB hydrolase-1" evidence="1">
    <location>
        <begin position="55"/>
        <end position="158"/>
    </location>
</feature>
<dbReference type="Gene3D" id="3.40.50.1820">
    <property type="entry name" value="alpha/beta hydrolase"/>
    <property type="match status" value="1"/>
</dbReference>
<name>A0A314XFM5_PRUYE</name>
<evidence type="ECO:0000259" key="1">
    <source>
        <dbReference type="Pfam" id="PF00561"/>
    </source>
</evidence>